<reference evidence="1" key="1">
    <citation type="submission" date="2022-04" db="EMBL/GenBank/DDBJ databases">
        <title>Chromosome-scale genome assembly of Holotrichia oblita Faldermann.</title>
        <authorList>
            <person name="Rongchong L."/>
        </authorList>
    </citation>
    <scope>NUCLEOTIDE SEQUENCE</scope>
    <source>
        <strain evidence="1">81SQS9</strain>
    </source>
</reference>
<gene>
    <name evidence="1" type="ORF">MML48_5g00002656</name>
</gene>
<evidence type="ECO:0000313" key="1">
    <source>
        <dbReference type="EMBL" id="KAI4460402.1"/>
    </source>
</evidence>
<proteinExistence type="predicted"/>
<name>A0ACB9T0S4_HOLOL</name>
<sequence length="361" mass="41655">MAGVFDLELHDEPVEVDDSDDDVIEIEEDGYDQNPNVNEIVESDDLETVQLTEENVNRGQEKTGPQDFELRKVLGKGGYGKVFQVRKVTGKDAGMIFAMKVLKKASIVRNQKDTAHTKAERNILEEVKMRQSVHKDVEIALLRWFEDKRSKGIPINGSLLQQKAEEFSRLLNKENYKCSESWIKRFRARNNIVAGKISGESKSVNTEVTDDWIKTVWPNIRRKYHEEDIFNTDETGEIKMFWGKMAKERITILLTVNMTGSMKRKLLVIGKSNKPRCFKNLKTLAVIYESNKKALVSASFSETTSKTRYRIKNAAYPEMEKAVYSWFLLQRSKHVPVTSELLREKAKFFYQQITGKKQLLS</sequence>
<comment type="caution">
    <text evidence="1">The sequence shown here is derived from an EMBL/GenBank/DDBJ whole genome shotgun (WGS) entry which is preliminary data.</text>
</comment>
<protein>
    <submittedName>
        <fullName evidence="1">Uncharacterized protein</fullName>
    </submittedName>
</protein>
<keyword evidence="2" id="KW-1185">Reference proteome</keyword>
<evidence type="ECO:0000313" key="2">
    <source>
        <dbReference type="Proteomes" id="UP001056778"/>
    </source>
</evidence>
<accession>A0ACB9T0S4</accession>
<dbReference type="EMBL" id="CM043019">
    <property type="protein sequence ID" value="KAI4460402.1"/>
    <property type="molecule type" value="Genomic_DNA"/>
</dbReference>
<dbReference type="Proteomes" id="UP001056778">
    <property type="component" value="Chromosome 5"/>
</dbReference>
<organism evidence="1 2">
    <name type="scientific">Holotrichia oblita</name>
    <name type="common">Chafer beetle</name>
    <dbReference type="NCBI Taxonomy" id="644536"/>
    <lineage>
        <taxon>Eukaryota</taxon>
        <taxon>Metazoa</taxon>
        <taxon>Ecdysozoa</taxon>
        <taxon>Arthropoda</taxon>
        <taxon>Hexapoda</taxon>
        <taxon>Insecta</taxon>
        <taxon>Pterygota</taxon>
        <taxon>Neoptera</taxon>
        <taxon>Endopterygota</taxon>
        <taxon>Coleoptera</taxon>
        <taxon>Polyphaga</taxon>
        <taxon>Scarabaeiformia</taxon>
        <taxon>Scarabaeidae</taxon>
        <taxon>Melolonthinae</taxon>
        <taxon>Holotrichia</taxon>
    </lineage>
</organism>